<dbReference type="Pfam" id="PF00201">
    <property type="entry name" value="UDPGT"/>
    <property type="match status" value="1"/>
</dbReference>
<dbReference type="FunFam" id="3.40.50.2000:FF:000050">
    <property type="entry name" value="UDP-glucuronosyltransferase"/>
    <property type="match status" value="1"/>
</dbReference>
<dbReference type="GO" id="GO:0015020">
    <property type="term" value="F:glucuronosyltransferase activity"/>
    <property type="evidence" value="ECO:0007669"/>
    <property type="project" value="UniProtKB-EC"/>
</dbReference>
<dbReference type="SUPFAM" id="SSF53756">
    <property type="entry name" value="UDP-Glycosyltransferase/glycogen phosphorylase"/>
    <property type="match status" value="1"/>
</dbReference>
<evidence type="ECO:0000256" key="3">
    <source>
        <dbReference type="ARBA" id="ARBA00022679"/>
    </source>
</evidence>
<dbReference type="Proteomes" id="UP001153620">
    <property type="component" value="Chromosome 3"/>
</dbReference>
<dbReference type="PANTHER" id="PTHR48043">
    <property type="entry name" value="EG:EG0003.4 PROTEIN-RELATED"/>
    <property type="match status" value="1"/>
</dbReference>
<dbReference type="EMBL" id="OU895879">
    <property type="protein sequence ID" value="CAG9806952.1"/>
    <property type="molecule type" value="Genomic_DNA"/>
</dbReference>
<keyword evidence="3 4" id="KW-0808">Transferase</keyword>
<evidence type="ECO:0000256" key="2">
    <source>
        <dbReference type="ARBA" id="ARBA00022676"/>
    </source>
</evidence>
<organism evidence="6 7">
    <name type="scientific">Chironomus riparius</name>
    <dbReference type="NCBI Taxonomy" id="315576"/>
    <lineage>
        <taxon>Eukaryota</taxon>
        <taxon>Metazoa</taxon>
        <taxon>Ecdysozoa</taxon>
        <taxon>Arthropoda</taxon>
        <taxon>Hexapoda</taxon>
        <taxon>Insecta</taxon>
        <taxon>Pterygota</taxon>
        <taxon>Neoptera</taxon>
        <taxon>Endopterygota</taxon>
        <taxon>Diptera</taxon>
        <taxon>Nematocera</taxon>
        <taxon>Chironomoidea</taxon>
        <taxon>Chironomidae</taxon>
        <taxon>Chironominae</taxon>
        <taxon>Chironomus</taxon>
    </lineage>
</organism>
<keyword evidence="7" id="KW-1185">Reference proteome</keyword>
<comment type="catalytic activity">
    <reaction evidence="5">
        <text>glucuronate acceptor + UDP-alpha-D-glucuronate = acceptor beta-D-glucuronoside + UDP + H(+)</text>
        <dbReference type="Rhea" id="RHEA:21032"/>
        <dbReference type="ChEBI" id="CHEBI:15378"/>
        <dbReference type="ChEBI" id="CHEBI:58052"/>
        <dbReference type="ChEBI" id="CHEBI:58223"/>
        <dbReference type="ChEBI" id="CHEBI:132367"/>
        <dbReference type="ChEBI" id="CHEBI:132368"/>
        <dbReference type="EC" id="2.4.1.17"/>
    </reaction>
</comment>
<dbReference type="InterPro" id="IPR002213">
    <property type="entry name" value="UDP_glucos_trans"/>
</dbReference>
<comment type="similarity">
    <text evidence="1 4">Belongs to the UDP-glycosyltransferase family.</text>
</comment>
<proteinExistence type="inferred from homology"/>
<feature type="chain" id="PRO_5040530813" description="UDP-glucuronosyltransferase" evidence="5">
    <location>
        <begin position="20"/>
        <end position="516"/>
    </location>
</feature>
<keyword evidence="5" id="KW-0812">Transmembrane</keyword>
<dbReference type="CDD" id="cd03784">
    <property type="entry name" value="GT1_Gtf-like"/>
    <property type="match status" value="1"/>
</dbReference>
<keyword evidence="5" id="KW-1133">Transmembrane helix</keyword>
<evidence type="ECO:0000256" key="1">
    <source>
        <dbReference type="ARBA" id="ARBA00009995"/>
    </source>
</evidence>
<comment type="subcellular location">
    <subcellularLocation>
        <location evidence="5">Membrane</location>
        <topology evidence="5">Single-pass membrane protein</topology>
    </subcellularLocation>
</comment>
<keyword evidence="5" id="KW-0472">Membrane</keyword>
<feature type="transmembrane region" description="Helical" evidence="5">
    <location>
        <begin position="477"/>
        <end position="497"/>
    </location>
</feature>
<accession>A0A9N9WS55</accession>
<evidence type="ECO:0000256" key="4">
    <source>
        <dbReference type="RuleBase" id="RU003718"/>
    </source>
</evidence>
<dbReference type="PANTHER" id="PTHR48043:SF159">
    <property type="entry name" value="EG:EG0003.4 PROTEIN-RELATED"/>
    <property type="match status" value="1"/>
</dbReference>
<evidence type="ECO:0000256" key="5">
    <source>
        <dbReference type="RuleBase" id="RU362059"/>
    </source>
</evidence>
<keyword evidence="5" id="KW-0732">Signal</keyword>
<dbReference type="EC" id="2.4.1.17" evidence="5"/>
<gene>
    <name evidence="6" type="ORF">CHIRRI_LOCUS9804</name>
</gene>
<dbReference type="AlphaFoldDB" id="A0A9N9WS55"/>
<evidence type="ECO:0000313" key="6">
    <source>
        <dbReference type="EMBL" id="CAG9806952.1"/>
    </source>
</evidence>
<keyword evidence="2 4" id="KW-0328">Glycosyltransferase</keyword>
<name>A0A9N9WS55_9DIPT</name>
<dbReference type="PROSITE" id="PS00375">
    <property type="entry name" value="UDPGT"/>
    <property type="match status" value="1"/>
</dbReference>
<sequence length="516" mass="59001">MKVLSFLLILISCSNYSTSYQILGILPFETKSHFAIGESIMKTLAEFFHNVTVVSPYPQNQELHFFKDVSIASAEWNGEYVEAEVPAFLNLEKPEIIPSLKFLYQSGEETVNYVMSHPKIIELIESGQTYNACIIENTHFEALQGLAEIFDCILITYTTYPSVYLLDRMASSISPTSYVPNSFLDYTHKMNFHERFLNTFNTLVERIFYEFYHLPNQRRLYQKYFPNAQRSFDDVYKNSSLIFVNDNPVISSPRPLTPNMINIGGIHVRQADPLTAKLQKFLNNAKDGVVVFTMGSNLQGTDWDEEQREAFLKAFGKLKQKVLWKYEDELPNKPKNVKTMKWLPQRDILAHPNVKLFITHGGLLGTFEAAISGVPVLGIPMFGDQRMNVANAILHGNGLKLDAADITEENVSKALNELLNNPKYSENAQHLSSMYKDRTIPAKMQVVYWTEYVIRHKGAPHLRVDANHLNLLQLYSLDVYCSFAVIIAAIIYVNYLLSKVICKKLFSSKVVKEKKQ</sequence>
<feature type="signal peptide" evidence="5">
    <location>
        <begin position="1"/>
        <end position="19"/>
    </location>
</feature>
<protein>
    <recommendedName>
        <fullName evidence="5">UDP-glucuronosyltransferase</fullName>
        <ecNumber evidence="5">2.4.1.17</ecNumber>
    </recommendedName>
</protein>
<evidence type="ECO:0000313" key="7">
    <source>
        <dbReference type="Proteomes" id="UP001153620"/>
    </source>
</evidence>
<dbReference type="InterPro" id="IPR050271">
    <property type="entry name" value="UDP-glycosyltransferase"/>
</dbReference>
<dbReference type="GO" id="GO:0016020">
    <property type="term" value="C:membrane"/>
    <property type="evidence" value="ECO:0007669"/>
    <property type="project" value="UniProtKB-SubCell"/>
</dbReference>
<dbReference type="OrthoDB" id="5835829at2759"/>
<dbReference type="InterPro" id="IPR035595">
    <property type="entry name" value="UDP_glycos_trans_CS"/>
</dbReference>
<dbReference type="Gene3D" id="3.40.50.2000">
    <property type="entry name" value="Glycogen Phosphorylase B"/>
    <property type="match status" value="1"/>
</dbReference>
<reference evidence="6" key="1">
    <citation type="submission" date="2022-01" db="EMBL/GenBank/DDBJ databases">
        <authorList>
            <person name="King R."/>
        </authorList>
    </citation>
    <scope>NUCLEOTIDE SEQUENCE</scope>
</reference>
<reference evidence="6" key="2">
    <citation type="submission" date="2022-10" db="EMBL/GenBank/DDBJ databases">
        <authorList>
            <consortium name="ENA_rothamsted_submissions"/>
            <consortium name="culmorum"/>
            <person name="King R."/>
        </authorList>
    </citation>
    <scope>NUCLEOTIDE SEQUENCE</scope>
</reference>